<keyword evidence="5 9" id="KW-0812">Transmembrane</keyword>
<evidence type="ECO:0000256" key="3">
    <source>
        <dbReference type="ARBA" id="ARBA00022448"/>
    </source>
</evidence>
<evidence type="ECO:0000256" key="4">
    <source>
        <dbReference type="ARBA" id="ARBA00022475"/>
    </source>
</evidence>
<evidence type="ECO:0000256" key="7">
    <source>
        <dbReference type="ARBA" id="ARBA00023136"/>
    </source>
</evidence>
<keyword evidence="6 9" id="KW-1133">Transmembrane helix</keyword>
<name>A0A0K2GXF6_9CORY</name>
<evidence type="ECO:0000256" key="9">
    <source>
        <dbReference type="SAM" id="Phobius"/>
    </source>
</evidence>
<feature type="transmembrane region" description="Helical" evidence="9">
    <location>
        <begin position="223"/>
        <end position="242"/>
    </location>
</feature>
<keyword evidence="12" id="KW-1185">Reference proteome</keyword>
<evidence type="ECO:0000313" key="12">
    <source>
        <dbReference type="Proteomes" id="UP000058446"/>
    </source>
</evidence>
<evidence type="ECO:0000313" key="11">
    <source>
        <dbReference type="EMBL" id="ALA66474.1"/>
    </source>
</evidence>
<keyword evidence="7 9" id="KW-0472">Membrane</keyword>
<feature type="transmembrane region" description="Helical" evidence="9">
    <location>
        <begin position="87"/>
        <end position="107"/>
    </location>
</feature>
<dbReference type="PANTHER" id="PTHR30413:SF10">
    <property type="entry name" value="CAPSULE POLYSACCHARIDE EXPORT INNER-MEMBRANE PROTEIN CTRC"/>
    <property type="match status" value="1"/>
</dbReference>
<evidence type="ECO:0000256" key="1">
    <source>
        <dbReference type="ARBA" id="ARBA00004651"/>
    </source>
</evidence>
<proteinExistence type="inferred from homology"/>
<protein>
    <submittedName>
        <fullName evidence="11">Sugar ABC transporter permease</fullName>
    </submittedName>
</protein>
<feature type="transmembrane region" description="Helical" evidence="9">
    <location>
        <begin position="285"/>
        <end position="305"/>
    </location>
</feature>
<sequence>MTNDDTPHSMAAGAADSASSLRSEEELRSDISRMIDAGGQAQALESHSRTVKAAWADLVRGFGQRELWLQLGWQDIKQRYRRSTLGPLWITIATGAMALALGLLYSLLFQQELAFFLPHVTVGLIVWGFISGCIKEGSTVFIENEGLIKQLPSALSVHVYRLVWRQLLFFAHNMVIWLILVIVFRPELGWNFFLAVPALALLVVNGVWVTMFFGIVATRYRDVAPLLDSLIQLVFYMTPIVWTTKTLEEQGGAVAERAKIAEINPLFHYLEIIRAPLTGEAVAAYHWWIVIGCTAAGLLLALGAMKLWRSRVSYWV</sequence>
<evidence type="ECO:0000256" key="2">
    <source>
        <dbReference type="ARBA" id="ARBA00007783"/>
    </source>
</evidence>
<feature type="region of interest" description="Disordered" evidence="8">
    <location>
        <begin position="1"/>
        <end position="22"/>
    </location>
</feature>
<dbReference type="InterPro" id="IPR013525">
    <property type="entry name" value="ABC2_TM"/>
</dbReference>
<dbReference type="PATRIC" id="fig|1408189.4.peg.115"/>
<evidence type="ECO:0000256" key="5">
    <source>
        <dbReference type="ARBA" id="ARBA00022692"/>
    </source>
</evidence>
<evidence type="ECO:0000256" key="8">
    <source>
        <dbReference type="SAM" id="MobiDB-lite"/>
    </source>
</evidence>
<feature type="domain" description="ABC-2 type transporter transmembrane" evidence="10">
    <location>
        <begin position="68"/>
        <end position="275"/>
    </location>
</feature>
<feature type="transmembrane region" description="Helical" evidence="9">
    <location>
        <begin position="113"/>
        <end position="134"/>
    </location>
</feature>
<dbReference type="GO" id="GO:0005886">
    <property type="term" value="C:plasma membrane"/>
    <property type="evidence" value="ECO:0007669"/>
    <property type="project" value="UniProtKB-SubCell"/>
</dbReference>
<gene>
    <name evidence="11" type="ORF">CLAC_00560</name>
</gene>
<comment type="similarity">
    <text evidence="2">Belongs to the ABC-2 integral membrane protein family.</text>
</comment>
<dbReference type="STRING" id="1408189.CLAC_00560"/>
<evidence type="ECO:0000259" key="10">
    <source>
        <dbReference type="Pfam" id="PF01061"/>
    </source>
</evidence>
<keyword evidence="3" id="KW-0813">Transport</keyword>
<feature type="transmembrane region" description="Helical" evidence="9">
    <location>
        <begin position="167"/>
        <end position="184"/>
    </location>
</feature>
<dbReference type="AlphaFoldDB" id="A0A0K2GXF6"/>
<reference evidence="11 12" key="1">
    <citation type="submission" date="2013-10" db="EMBL/GenBank/DDBJ databases">
        <title>Complete genome sequence of Corynebacterium lactis DSM 45799(T), isolated from raw cow milk.</title>
        <authorList>
            <person name="Ruckert C."/>
            <person name="Albersmeier A."/>
            <person name="Lipski A."/>
            <person name="Kalinowski J."/>
        </authorList>
    </citation>
    <scope>NUCLEOTIDE SEQUENCE [LARGE SCALE GENOMIC DNA]</scope>
    <source>
        <strain evidence="11 12">RW2-5</strain>
    </source>
</reference>
<organism evidence="11 12">
    <name type="scientific">Corynebacterium lactis RW2-5</name>
    <dbReference type="NCBI Taxonomy" id="1408189"/>
    <lineage>
        <taxon>Bacteria</taxon>
        <taxon>Bacillati</taxon>
        <taxon>Actinomycetota</taxon>
        <taxon>Actinomycetes</taxon>
        <taxon>Mycobacteriales</taxon>
        <taxon>Corynebacteriaceae</taxon>
        <taxon>Corynebacterium</taxon>
    </lineage>
</organism>
<accession>A0A0K2GXF6</accession>
<dbReference type="Proteomes" id="UP000058446">
    <property type="component" value="Chromosome"/>
</dbReference>
<dbReference type="EMBL" id="CP006841">
    <property type="protein sequence ID" value="ALA66474.1"/>
    <property type="molecule type" value="Genomic_DNA"/>
</dbReference>
<feature type="compositionally biased region" description="Low complexity" evidence="8">
    <location>
        <begin position="9"/>
        <end position="21"/>
    </location>
</feature>
<dbReference type="GO" id="GO:0140359">
    <property type="term" value="F:ABC-type transporter activity"/>
    <property type="evidence" value="ECO:0007669"/>
    <property type="project" value="InterPro"/>
</dbReference>
<evidence type="ECO:0000256" key="6">
    <source>
        <dbReference type="ARBA" id="ARBA00022989"/>
    </source>
</evidence>
<comment type="subcellular location">
    <subcellularLocation>
        <location evidence="1">Cell membrane</location>
        <topology evidence="1">Multi-pass membrane protein</topology>
    </subcellularLocation>
</comment>
<dbReference type="GO" id="GO:0015920">
    <property type="term" value="P:lipopolysaccharide transport"/>
    <property type="evidence" value="ECO:0007669"/>
    <property type="project" value="TreeGrafter"/>
</dbReference>
<keyword evidence="4" id="KW-1003">Cell membrane</keyword>
<dbReference type="Pfam" id="PF01061">
    <property type="entry name" value="ABC2_membrane"/>
    <property type="match status" value="1"/>
</dbReference>
<dbReference type="KEGG" id="clw:CLAC_00560"/>
<dbReference type="PANTHER" id="PTHR30413">
    <property type="entry name" value="INNER MEMBRANE TRANSPORT PERMEASE"/>
    <property type="match status" value="1"/>
</dbReference>
<feature type="transmembrane region" description="Helical" evidence="9">
    <location>
        <begin position="190"/>
        <end position="216"/>
    </location>
</feature>